<sequence>MDNLFKRKCARSHICPICCIHSETVEHMLFGCEWVRPVWFGSDLNLRISVGSMDSILKWSCTMMERFQTQIEREFLFCRVVWTGWFIWKERNNFVFNQHPIEHSSTLYRAPVAREEFESVPTARTAVISCPLADNSQRINSWVPPPPGG</sequence>
<name>A0ACC0HUE4_9ERIC</name>
<keyword evidence="2" id="KW-1185">Reference proteome</keyword>
<protein>
    <submittedName>
        <fullName evidence="1">Uncharacterized protein</fullName>
    </submittedName>
</protein>
<evidence type="ECO:0000313" key="1">
    <source>
        <dbReference type="EMBL" id="KAI8016960.1"/>
    </source>
</evidence>
<organism evidence="1 2">
    <name type="scientific">Camellia lanceoleosa</name>
    <dbReference type="NCBI Taxonomy" id="1840588"/>
    <lineage>
        <taxon>Eukaryota</taxon>
        <taxon>Viridiplantae</taxon>
        <taxon>Streptophyta</taxon>
        <taxon>Embryophyta</taxon>
        <taxon>Tracheophyta</taxon>
        <taxon>Spermatophyta</taxon>
        <taxon>Magnoliopsida</taxon>
        <taxon>eudicotyledons</taxon>
        <taxon>Gunneridae</taxon>
        <taxon>Pentapetalae</taxon>
        <taxon>asterids</taxon>
        <taxon>Ericales</taxon>
        <taxon>Theaceae</taxon>
        <taxon>Camellia</taxon>
    </lineage>
</organism>
<evidence type="ECO:0000313" key="2">
    <source>
        <dbReference type="Proteomes" id="UP001060215"/>
    </source>
</evidence>
<dbReference type="Proteomes" id="UP001060215">
    <property type="component" value="Chromosome 2"/>
</dbReference>
<dbReference type="EMBL" id="CM045759">
    <property type="protein sequence ID" value="KAI8016960.1"/>
    <property type="molecule type" value="Genomic_DNA"/>
</dbReference>
<reference evidence="1 2" key="1">
    <citation type="journal article" date="2022" name="Plant J.">
        <title>Chromosome-level genome of Camellia lanceoleosa provides a valuable resource for understanding genome evolution and self-incompatibility.</title>
        <authorList>
            <person name="Gong W."/>
            <person name="Xiao S."/>
            <person name="Wang L."/>
            <person name="Liao Z."/>
            <person name="Chang Y."/>
            <person name="Mo W."/>
            <person name="Hu G."/>
            <person name="Li W."/>
            <person name="Zhao G."/>
            <person name="Zhu H."/>
            <person name="Hu X."/>
            <person name="Ji K."/>
            <person name="Xiang X."/>
            <person name="Song Q."/>
            <person name="Yuan D."/>
            <person name="Jin S."/>
            <person name="Zhang L."/>
        </authorList>
    </citation>
    <scope>NUCLEOTIDE SEQUENCE [LARGE SCALE GENOMIC DNA]</scope>
    <source>
        <strain evidence="1">SQ_2022a</strain>
    </source>
</reference>
<gene>
    <name evidence="1" type="ORF">LOK49_LG04G00590</name>
</gene>
<proteinExistence type="predicted"/>
<accession>A0ACC0HUE4</accession>
<comment type="caution">
    <text evidence="1">The sequence shown here is derived from an EMBL/GenBank/DDBJ whole genome shotgun (WGS) entry which is preliminary data.</text>
</comment>